<name>A0A1X6WY15_9MICO</name>
<feature type="transmembrane region" description="Helical" evidence="2">
    <location>
        <begin position="89"/>
        <end position="112"/>
    </location>
</feature>
<dbReference type="RefSeq" id="WP_087103398.1">
    <property type="nucleotide sequence ID" value="NZ_FWFG01000050.1"/>
</dbReference>
<feature type="region of interest" description="Disordered" evidence="1">
    <location>
        <begin position="1"/>
        <end position="50"/>
    </location>
</feature>
<feature type="transmembrane region" description="Helical" evidence="2">
    <location>
        <begin position="331"/>
        <end position="351"/>
    </location>
</feature>
<feature type="transmembrane region" description="Helical" evidence="2">
    <location>
        <begin position="142"/>
        <end position="175"/>
    </location>
</feature>
<accession>A0A1X6WY15</accession>
<feature type="transmembrane region" description="Helical" evidence="2">
    <location>
        <begin position="230"/>
        <end position="251"/>
    </location>
</feature>
<keyword evidence="2" id="KW-1133">Transmembrane helix</keyword>
<feature type="transmembrane region" description="Helical" evidence="2">
    <location>
        <begin position="196"/>
        <end position="224"/>
    </location>
</feature>
<dbReference type="OrthoDB" id="121140at2"/>
<proteinExistence type="predicted"/>
<sequence>MTSPWTAPGSEGGRADEAPPTIAPMSPWADPVADSDRAAGAPAGTAASERAQRRELVARAPLFPLRPLGLGEILGAATGLYRLRPRRMLVVSAVVFAIATVIITLLSGISLVPMVGTLQATMEQASTSTGAEVDLGTTPAEAIAVLAGTLATSLISVIAVQVVTAAMAPLALAEATGRPLSTSRMWASARRHGPRAALLGLIIALASALLVGILIALGTLPLVLTGGENLWLLLPLGLAVLLSILGVLWLMARTTLATPALVLEDLGPVAALRRSFALTRGRRLWRVLGITLLLMLLAYVAMQMVAGVVSMVATIVYIAILVATQFQQLMLAVGVMLVLSMLGSFIASTLVQPFVSAGTTVLYADERMRQEAWDVELNRASRERRDEDLSALAADIR</sequence>
<dbReference type="AlphaFoldDB" id="A0A1X6WY15"/>
<gene>
    <name evidence="3" type="ORF">FM110_05440</name>
</gene>
<dbReference type="EMBL" id="FWFG01000050">
    <property type="protein sequence ID" value="SLM90739.1"/>
    <property type="molecule type" value="Genomic_DNA"/>
</dbReference>
<dbReference type="Proteomes" id="UP000195981">
    <property type="component" value="Unassembled WGS sequence"/>
</dbReference>
<keyword evidence="2" id="KW-0812">Transmembrane</keyword>
<protein>
    <submittedName>
        <fullName evidence="3">Membrane protein</fullName>
    </submittedName>
</protein>
<dbReference type="PANTHER" id="PTHR33133">
    <property type="entry name" value="OS08G0107100 PROTEIN-RELATED"/>
    <property type="match status" value="1"/>
</dbReference>
<evidence type="ECO:0000256" key="1">
    <source>
        <dbReference type="SAM" id="MobiDB-lite"/>
    </source>
</evidence>
<dbReference type="PANTHER" id="PTHR33133:SF1">
    <property type="entry name" value="EXPRESSED PROTEIN-RELATED"/>
    <property type="match status" value="1"/>
</dbReference>
<feature type="transmembrane region" description="Helical" evidence="2">
    <location>
        <begin position="308"/>
        <end position="324"/>
    </location>
</feature>
<feature type="compositionally biased region" description="Low complexity" evidence="1">
    <location>
        <begin position="38"/>
        <end position="47"/>
    </location>
</feature>
<evidence type="ECO:0000313" key="4">
    <source>
        <dbReference type="Proteomes" id="UP000195981"/>
    </source>
</evidence>
<evidence type="ECO:0000256" key="2">
    <source>
        <dbReference type="SAM" id="Phobius"/>
    </source>
</evidence>
<reference evidence="3 4" key="1">
    <citation type="submission" date="2017-02" db="EMBL/GenBank/DDBJ databases">
        <authorList>
            <person name="Peterson S.W."/>
        </authorList>
    </citation>
    <scope>NUCLEOTIDE SEQUENCE [LARGE SCALE GENOMIC DNA]</scope>
    <source>
        <strain evidence="3 4">CIP104813</strain>
    </source>
</reference>
<keyword evidence="2" id="KW-0472">Membrane</keyword>
<keyword evidence="4" id="KW-1185">Reference proteome</keyword>
<feature type="transmembrane region" description="Helical" evidence="2">
    <location>
        <begin position="284"/>
        <end position="302"/>
    </location>
</feature>
<organism evidence="3 4">
    <name type="scientific">Brachybacterium nesterenkovii</name>
    <dbReference type="NCBI Taxonomy" id="47847"/>
    <lineage>
        <taxon>Bacteria</taxon>
        <taxon>Bacillati</taxon>
        <taxon>Actinomycetota</taxon>
        <taxon>Actinomycetes</taxon>
        <taxon>Micrococcales</taxon>
        <taxon>Dermabacteraceae</taxon>
        <taxon>Brachybacterium</taxon>
    </lineage>
</organism>
<evidence type="ECO:0000313" key="3">
    <source>
        <dbReference type="EMBL" id="SLM90739.1"/>
    </source>
</evidence>